<feature type="compositionally biased region" description="Basic and acidic residues" evidence="1">
    <location>
        <begin position="95"/>
        <end position="114"/>
    </location>
</feature>
<comment type="caution">
    <text evidence="2">The sequence shown here is derived from an EMBL/GenBank/DDBJ whole genome shotgun (WGS) entry which is preliminary data.</text>
</comment>
<feature type="compositionally biased region" description="Polar residues" evidence="1">
    <location>
        <begin position="38"/>
        <end position="48"/>
    </location>
</feature>
<name>A0A556VX04_BAGYA</name>
<dbReference type="EMBL" id="VCAZ01000399">
    <property type="protein sequence ID" value="TUM62484.1"/>
    <property type="molecule type" value="Genomic_DNA"/>
</dbReference>
<keyword evidence="3" id="KW-1185">Reference proteome</keyword>
<reference evidence="2 3" key="1">
    <citation type="journal article" date="2019" name="Genome Biol. Evol.">
        <title>Whole-Genome Sequencing of the Giant Devil Catfish, Bagarius yarrelli.</title>
        <authorList>
            <person name="Jiang W."/>
            <person name="Lv Y."/>
            <person name="Cheng L."/>
            <person name="Yang K."/>
            <person name="Chao B."/>
            <person name="Wang X."/>
            <person name="Li Y."/>
            <person name="Pan X."/>
            <person name="You X."/>
            <person name="Zhang Y."/>
            <person name="Yang J."/>
            <person name="Li J."/>
            <person name="Zhang X."/>
            <person name="Liu S."/>
            <person name="Sun C."/>
            <person name="Yang J."/>
            <person name="Shi Q."/>
        </authorList>
    </citation>
    <scope>NUCLEOTIDE SEQUENCE [LARGE SCALE GENOMIC DNA]</scope>
    <source>
        <strain evidence="2">JWS20170419001</strain>
        <tissue evidence="2">Muscle</tissue>
    </source>
</reference>
<protein>
    <submittedName>
        <fullName evidence="2">Ras guanyl-releasing protein 3</fullName>
    </submittedName>
</protein>
<feature type="compositionally biased region" description="Basic residues" evidence="1">
    <location>
        <begin position="67"/>
        <end position="79"/>
    </location>
</feature>
<dbReference type="AlphaFoldDB" id="A0A556VX04"/>
<feature type="compositionally biased region" description="Basic and acidic residues" evidence="1">
    <location>
        <begin position="170"/>
        <end position="180"/>
    </location>
</feature>
<feature type="region of interest" description="Disordered" evidence="1">
    <location>
        <begin position="38"/>
        <end position="180"/>
    </location>
</feature>
<feature type="compositionally biased region" description="Basic residues" evidence="1">
    <location>
        <begin position="115"/>
        <end position="124"/>
    </location>
</feature>
<sequence length="180" mass="20992">METRCLRFLSCRLRFGYGAEVHYSDEGSAQRISVRFQRATTSQATQTEPLWDEDTWTESNSGSHTFPKMRCRPHRKTPKNKGFARWENETASTSEEDHTDPGERDKSPPEERSHSPRRTIRRRLQSRESHSLRRRKRRASTRKRITQPTRGEQDKHPPKGRITQTSGGERVGHPAEKIIT</sequence>
<dbReference type="Proteomes" id="UP000319801">
    <property type="component" value="Unassembled WGS sequence"/>
</dbReference>
<proteinExistence type="predicted"/>
<feature type="compositionally biased region" description="Basic residues" evidence="1">
    <location>
        <begin position="132"/>
        <end position="145"/>
    </location>
</feature>
<gene>
    <name evidence="2" type="ORF">Baya_16929</name>
</gene>
<evidence type="ECO:0000313" key="2">
    <source>
        <dbReference type="EMBL" id="TUM62484.1"/>
    </source>
</evidence>
<dbReference type="OrthoDB" id="546434at2759"/>
<evidence type="ECO:0000313" key="3">
    <source>
        <dbReference type="Proteomes" id="UP000319801"/>
    </source>
</evidence>
<organism evidence="2 3">
    <name type="scientific">Bagarius yarrelli</name>
    <name type="common">Goonch</name>
    <name type="synonym">Bagrus yarrelli</name>
    <dbReference type="NCBI Taxonomy" id="175774"/>
    <lineage>
        <taxon>Eukaryota</taxon>
        <taxon>Metazoa</taxon>
        <taxon>Chordata</taxon>
        <taxon>Craniata</taxon>
        <taxon>Vertebrata</taxon>
        <taxon>Euteleostomi</taxon>
        <taxon>Actinopterygii</taxon>
        <taxon>Neopterygii</taxon>
        <taxon>Teleostei</taxon>
        <taxon>Ostariophysi</taxon>
        <taxon>Siluriformes</taxon>
        <taxon>Sisoridae</taxon>
        <taxon>Sisorinae</taxon>
        <taxon>Bagarius</taxon>
    </lineage>
</organism>
<evidence type="ECO:0000256" key="1">
    <source>
        <dbReference type="SAM" id="MobiDB-lite"/>
    </source>
</evidence>
<accession>A0A556VX04</accession>